<evidence type="ECO:0000313" key="2">
    <source>
        <dbReference type="EMBL" id="VGO17509.1"/>
    </source>
</evidence>
<name>A0A6C2UC31_PONDE</name>
<feature type="compositionally biased region" description="Polar residues" evidence="1">
    <location>
        <begin position="30"/>
        <end position="40"/>
    </location>
</feature>
<feature type="region of interest" description="Disordered" evidence="1">
    <location>
        <begin position="30"/>
        <end position="65"/>
    </location>
</feature>
<organism evidence="2 3">
    <name type="scientific">Pontiella desulfatans</name>
    <dbReference type="NCBI Taxonomy" id="2750659"/>
    <lineage>
        <taxon>Bacteria</taxon>
        <taxon>Pseudomonadati</taxon>
        <taxon>Kiritimatiellota</taxon>
        <taxon>Kiritimatiellia</taxon>
        <taxon>Kiritimatiellales</taxon>
        <taxon>Pontiellaceae</taxon>
        <taxon>Pontiella</taxon>
    </lineage>
</organism>
<evidence type="ECO:0000313" key="3">
    <source>
        <dbReference type="Proteomes" id="UP000366872"/>
    </source>
</evidence>
<dbReference type="Proteomes" id="UP000366872">
    <property type="component" value="Unassembled WGS sequence"/>
</dbReference>
<proteinExistence type="predicted"/>
<keyword evidence="3" id="KW-1185">Reference proteome</keyword>
<accession>A0A6C2UC31</accession>
<evidence type="ECO:0000256" key="1">
    <source>
        <dbReference type="SAM" id="MobiDB-lite"/>
    </source>
</evidence>
<dbReference type="AlphaFoldDB" id="A0A6C2UC31"/>
<dbReference type="EMBL" id="CAAHFG010000004">
    <property type="protein sequence ID" value="VGO17509.1"/>
    <property type="molecule type" value="Genomic_DNA"/>
</dbReference>
<gene>
    <name evidence="2" type="ORF">PDESU_06106</name>
</gene>
<sequence>MRHKLTIPWTARLPVTRWWNRRHSPFATYTASSQGNTLHSNFAPPLGGRAPGGRPHESPGLRNIR</sequence>
<protein>
    <submittedName>
        <fullName evidence="2">Uncharacterized protein</fullName>
    </submittedName>
</protein>
<reference evidence="2 3" key="1">
    <citation type="submission" date="2019-04" db="EMBL/GenBank/DDBJ databases">
        <authorList>
            <person name="Van Vliet M D."/>
        </authorList>
    </citation>
    <scope>NUCLEOTIDE SEQUENCE [LARGE SCALE GENOMIC DNA]</scope>
    <source>
        <strain evidence="2 3">F1</strain>
    </source>
</reference>